<organism evidence="5 6">
    <name type="scientific">Clostridium beijerinckii</name>
    <name type="common">Clostridium MP</name>
    <dbReference type="NCBI Taxonomy" id="1520"/>
    <lineage>
        <taxon>Bacteria</taxon>
        <taxon>Bacillati</taxon>
        <taxon>Bacillota</taxon>
        <taxon>Clostridia</taxon>
        <taxon>Eubacteriales</taxon>
        <taxon>Clostridiaceae</taxon>
        <taxon>Clostridium</taxon>
    </lineage>
</organism>
<dbReference type="PROSITE" id="PS50893">
    <property type="entry name" value="ABC_TRANSPORTER_2"/>
    <property type="match status" value="1"/>
</dbReference>
<comment type="caution">
    <text evidence="5">The sequence shown here is derived from an EMBL/GenBank/DDBJ whole genome shotgun (WGS) entry which is preliminary data.</text>
</comment>
<dbReference type="PANTHER" id="PTHR42788">
    <property type="entry name" value="TAURINE IMPORT ATP-BINDING PROTEIN-RELATED"/>
    <property type="match status" value="1"/>
</dbReference>
<evidence type="ECO:0000313" key="6">
    <source>
        <dbReference type="Proteomes" id="UP000822184"/>
    </source>
</evidence>
<dbReference type="PANTHER" id="PTHR42788:SF2">
    <property type="entry name" value="ABC TRANSPORTER ATP-BINDING PROTEIN"/>
    <property type="match status" value="1"/>
</dbReference>
<dbReference type="GO" id="GO:0005524">
    <property type="term" value="F:ATP binding"/>
    <property type="evidence" value="ECO:0007669"/>
    <property type="project" value="UniProtKB-KW"/>
</dbReference>
<dbReference type="InterPro" id="IPR027417">
    <property type="entry name" value="P-loop_NTPase"/>
</dbReference>
<dbReference type="InterPro" id="IPR003593">
    <property type="entry name" value="AAA+_ATPase"/>
</dbReference>
<protein>
    <submittedName>
        <fullName evidence="5">Hydroxymethylpyrimidine transport system ATP-binding protein</fullName>
    </submittedName>
</protein>
<accession>A0AAE5H5D5</accession>
<keyword evidence="2" id="KW-0547">Nucleotide-binding</keyword>
<feature type="domain" description="ABC transporter" evidence="4">
    <location>
        <begin position="4"/>
        <end position="230"/>
    </location>
</feature>
<dbReference type="InterPro" id="IPR050166">
    <property type="entry name" value="ABC_transporter_ATP-bind"/>
</dbReference>
<dbReference type="GO" id="GO:0016887">
    <property type="term" value="F:ATP hydrolysis activity"/>
    <property type="evidence" value="ECO:0007669"/>
    <property type="project" value="InterPro"/>
</dbReference>
<dbReference type="AlphaFoldDB" id="A0AAE5H5D5"/>
<sequence>MKALEINNLSFGYKDSGKLIVDDLSFDINKNEFVTIIAPSGTGKSTLFRLILGLLKPQKGKIDILKDGNKNIIGYMPQKDSLMPWRNILDNTAVGLELNGYSKKEARKVAATYFEGFGLKGTEKYYPHELSGGMRQRASFLRAIVNNPSIILLDEPFSSLDALTRRKMQSWLLDLCQRQSNTVFMITHDIEEALLLSDRILICTELPYRNLKSIDVNIERPRNYETTLSGEFIELKRDILNVLDSLEENKGGDIE</sequence>
<dbReference type="CDD" id="cd03293">
    <property type="entry name" value="ABC_NrtD_SsuB_transporters"/>
    <property type="match status" value="1"/>
</dbReference>
<evidence type="ECO:0000259" key="4">
    <source>
        <dbReference type="PROSITE" id="PS50893"/>
    </source>
</evidence>
<evidence type="ECO:0000313" key="5">
    <source>
        <dbReference type="EMBL" id="NSB15366.1"/>
    </source>
</evidence>
<reference evidence="5" key="1">
    <citation type="submission" date="2020-06" db="EMBL/GenBank/DDBJ databases">
        <title>Genomic insights into acetone-butanol-ethanol (ABE) fermentation by sequencing solventogenic clostridia strains.</title>
        <authorList>
            <person name="Brown S."/>
        </authorList>
    </citation>
    <scope>NUCLEOTIDE SEQUENCE</scope>
    <source>
        <strain evidence="5">DJ123</strain>
    </source>
</reference>
<dbReference type="Gene3D" id="3.40.50.300">
    <property type="entry name" value="P-loop containing nucleotide triphosphate hydrolases"/>
    <property type="match status" value="1"/>
</dbReference>
<dbReference type="SUPFAM" id="SSF52540">
    <property type="entry name" value="P-loop containing nucleoside triphosphate hydrolases"/>
    <property type="match status" value="1"/>
</dbReference>
<dbReference type="EMBL" id="JABTDW010000001">
    <property type="protein sequence ID" value="NSB15366.1"/>
    <property type="molecule type" value="Genomic_DNA"/>
</dbReference>
<dbReference type="RefSeq" id="WP_077856748.1">
    <property type="nucleotide sequence ID" value="NZ_JABTDW010000001.1"/>
</dbReference>
<evidence type="ECO:0000256" key="1">
    <source>
        <dbReference type="ARBA" id="ARBA00022448"/>
    </source>
</evidence>
<dbReference type="SMART" id="SM00382">
    <property type="entry name" value="AAA"/>
    <property type="match status" value="1"/>
</dbReference>
<dbReference type="InterPro" id="IPR003439">
    <property type="entry name" value="ABC_transporter-like_ATP-bd"/>
</dbReference>
<name>A0AAE5H5D5_CLOBE</name>
<dbReference type="Pfam" id="PF00005">
    <property type="entry name" value="ABC_tran"/>
    <property type="match status" value="1"/>
</dbReference>
<evidence type="ECO:0000256" key="2">
    <source>
        <dbReference type="ARBA" id="ARBA00022741"/>
    </source>
</evidence>
<proteinExistence type="predicted"/>
<dbReference type="Proteomes" id="UP000822184">
    <property type="component" value="Unassembled WGS sequence"/>
</dbReference>
<gene>
    <name evidence="5" type="ORF">BCD95_003625</name>
</gene>
<dbReference type="PROSITE" id="PS00211">
    <property type="entry name" value="ABC_TRANSPORTER_1"/>
    <property type="match status" value="1"/>
</dbReference>
<keyword evidence="1" id="KW-0813">Transport</keyword>
<keyword evidence="3 5" id="KW-0067">ATP-binding</keyword>
<evidence type="ECO:0000256" key="3">
    <source>
        <dbReference type="ARBA" id="ARBA00022840"/>
    </source>
</evidence>
<dbReference type="InterPro" id="IPR017871">
    <property type="entry name" value="ABC_transporter-like_CS"/>
</dbReference>